<comment type="caution">
    <text evidence="8">The sequence shown here is derived from an EMBL/GenBank/DDBJ whole genome shotgun (WGS) entry which is preliminary data.</text>
</comment>
<name>A0A7X1AYJ0_9BACT</name>
<dbReference type="InterPro" id="IPR007627">
    <property type="entry name" value="RNA_pol_sigma70_r2"/>
</dbReference>
<proteinExistence type="inferred from homology"/>
<evidence type="ECO:0000256" key="2">
    <source>
        <dbReference type="ARBA" id="ARBA00023015"/>
    </source>
</evidence>
<evidence type="ECO:0000256" key="4">
    <source>
        <dbReference type="ARBA" id="ARBA00023163"/>
    </source>
</evidence>
<dbReference type="GO" id="GO:0006352">
    <property type="term" value="P:DNA-templated transcription initiation"/>
    <property type="evidence" value="ECO:0007669"/>
    <property type="project" value="InterPro"/>
</dbReference>
<keyword evidence="3" id="KW-0731">Sigma factor</keyword>
<dbReference type="InterPro" id="IPR039425">
    <property type="entry name" value="RNA_pol_sigma-70-like"/>
</dbReference>
<comment type="similarity">
    <text evidence="1">Belongs to the sigma-70 factor family. ECF subfamily.</text>
</comment>
<evidence type="ECO:0000313" key="9">
    <source>
        <dbReference type="Proteomes" id="UP000525652"/>
    </source>
</evidence>
<dbReference type="InterPro" id="IPR036388">
    <property type="entry name" value="WH-like_DNA-bd_sf"/>
</dbReference>
<feature type="region of interest" description="Disordered" evidence="5">
    <location>
        <begin position="108"/>
        <end position="136"/>
    </location>
</feature>
<sequence>MPNSEQETDALRRKVEDCLQGIASGSEDDLRTLYSLLGGRVYGYLRNMLHNESDATEVQQEVFTEVWEKADRFTQARGSGISWIFAIARNRGIDRIRKTGRTQENLERFQDEASDRDVEPSAEAAPRDETVKNEDRQRLDECLGRLAPDSREAIRLAFFAGLPHREIGKKLGQPLGTIKARIRRGLLSLRDSLHKEGGLHE</sequence>
<dbReference type="SUPFAM" id="SSF88659">
    <property type="entry name" value="Sigma3 and sigma4 domains of RNA polymerase sigma factors"/>
    <property type="match status" value="1"/>
</dbReference>
<dbReference type="Pfam" id="PF04542">
    <property type="entry name" value="Sigma70_r2"/>
    <property type="match status" value="1"/>
</dbReference>
<keyword evidence="4" id="KW-0804">Transcription</keyword>
<dbReference type="InterPro" id="IPR013324">
    <property type="entry name" value="RNA_pol_sigma_r3/r4-like"/>
</dbReference>
<dbReference type="GO" id="GO:0016987">
    <property type="term" value="F:sigma factor activity"/>
    <property type="evidence" value="ECO:0007669"/>
    <property type="project" value="UniProtKB-KW"/>
</dbReference>
<evidence type="ECO:0000256" key="5">
    <source>
        <dbReference type="SAM" id="MobiDB-lite"/>
    </source>
</evidence>
<evidence type="ECO:0000313" key="8">
    <source>
        <dbReference type="EMBL" id="MBC2601273.1"/>
    </source>
</evidence>
<dbReference type="Gene3D" id="1.10.10.10">
    <property type="entry name" value="Winged helix-like DNA-binding domain superfamily/Winged helix DNA-binding domain"/>
    <property type="match status" value="1"/>
</dbReference>
<gene>
    <name evidence="8" type="ORF">H5P30_05740</name>
</gene>
<dbReference type="NCBIfam" id="TIGR02937">
    <property type="entry name" value="sigma70-ECF"/>
    <property type="match status" value="1"/>
</dbReference>
<evidence type="ECO:0000256" key="3">
    <source>
        <dbReference type="ARBA" id="ARBA00023082"/>
    </source>
</evidence>
<evidence type="ECO:0000259" key="7">
    <source>
        <dbReference type="Pfam" id="PF08281"/>
    </source>
</evidence>
<dbReference type="GO" id="GO:0003677">
    <property type="term" value="F:DNA binding"/>
    <property type="evidence" value="ECO:0007669"/>
    <property type="project" value="InterPro"/>
</dbReference>
<reference evidence="8 9" key="1">
    <citation type="submission" date="2020-07" db="EMBL/GenBank/DDBJ databases">
        <authorList>
            <person name="Feng X."/>
        </authorList>
    </citation>
    <scope>NUCLEOTIDE SEQUENCE [LARGE SCALE GENOMIC DNA]</scope>
    <source>
        <strain evidence="8 9">JCM14086</strain>
    </source>
</reference>
<dbReference type="PANTHER" id="PTHR43133:SF62">
    <property type="entry name" value="RNA POLYMERASE SIGMA FACTOR SIGZ"/>
    <property type="match status" value="1"/>
</dbReference>
<evidence type="ECO:0000259" key="6">
    <source>
        <dbReference type="Pfam" id="PF04542"/>
    </source>
</evidence>
<dbReference type="Gene3D" id="1.10.1740.10">
    <property type="match status" value="1"/>
</dbReference>
<dbReference type="CDD" id="cd06171">
    <property type="entry name" value="Sigma70_r4"/>
    <property type="match status" value="1"/>
</dbReference>
<dbReference type="AlphaFoldDB" id="A0A7X1AYJ0"/>
<evidence type="ECO:0000256" key="1">
    <source>
        <dbReference type="ARBA" id="ARBA00010641"/>
    </source>
</evidence>
<feature type="domain" description="RNA polymerase sigma-70 region 2" evidence="6">
    <location>
        <begin position="33"/>
        <end position="102"/>
    </location>
</feature>
<dbReference type="Proteomes" id="UP000525652">
    <property type="component" value="Unassembled WGS sequence"/>
</dbReference>
<dbReference type="SUPFAM" id="SSF88946">
    <property type="entry name" value="Sigma2 domain of RNA polymerase sigma factors"/>
    <property type="match status" value="1"/>
</dbReference>
<dbReference type="RefSeq" id="WP_185691994.1">
    <property type="nucleotide sequence ID" value="NZ_JACHVA010000052.1"/>
</dbReference>
<protein>
    <submittedName>
        <fullName evidence="8">Sigma-70 family RNA polymerase sigma factor</fullName>
    </submittedName>
</protein>
<organism evidence="8 9">
    <name type="scientific">Puniceicoccus vermicola</name>
    <dbReference type="NCBI Taxonomy" id="388746"/>
    <lineage>
        <taxon>Bacteria</taxon>
        <taxon>Pseudomonadati</taxon>
        <taxon>Verrucomicrobiota</taxon>
        <taxon>Opitutia</taxon>
        <taxon>Puniceicoccales</taxon>
        <taxon>Puniceicoccaceae</taxon>
        <taxon>Puniceicoccus</taxon>
    </lineage>
</organism>
<feature type="domain" description="RNA polymerase sigma factor 70 region 4 type 2" evidence="7">
    <location>
        <begin position="136"/>
        <end position="188"/>
    </location>
</feature>
<dbReference type="EMBL" id="JACHVA010000052">
    <property type="protein sequence ID" value="MBC2601273.1"/>
    <property type="molecule type" value="Genomic_DNA"/>
</dbReference>
<dbReference type="Pfam" id="PF08281">
    <property type="entry name" value="Sigma70_r4_2"/>
    <property type="match status" value="1"/>
</dbReference>
<dbReference type="InterPro" id="IPR014284">
    <property type="entry name" value="RNA_pol_sigma-70_dom"/>
</dbReference>
<dbReference type="PANTHER" id="PTHR43133">
    <property type="entry name" value="RNA POLYMERASE ECF-TYPE SIGMA FACTO"/>
    <property type="match status" value="1"/>
</dbReference>
<keyword evidence="9" id="KW-1185">Reference proteome</keyword>
<dbReference type="InterPro" id="IPR013325">
    <property type="entry name" value="RNA_pol_sigma_r2"/>
</dbReference>
<dbReference type="InterPro" id="IPR013249">
    <property type="entry name" value="RNA_pol_sigma70_r4_t2"/>
</dbReference>
<keyword evidence="2" id="KW-0805">Transcription regulation</keyword>
<accession>A0A7X1AYJ0</accession>